<accession>A0A8T2URX1</accession>
<evidence type="ECO:0000259" key="6">
    <source>
        <dbReference type="PROSITE" id="PS50102"/>
    </source>
</evidence>
<comment type="subcellular location">
    <subcellularLocation>
        <location evidence="1">Nucleus</location>
    </subcellularLocation>
</comment>
<organism evidence="7 8">
    <name type="scientific">Ceratopteris richardii</name>
    <name type="common">Triangle waterfern</name>
    <dbReference type="NCBI Taxonomy" id="49495"/>
    <lineage>
        <taxon>Eukaryota</taxon>
        <taxon>Viridiplantae</taxon>
        <taxon>Streptophyta</taxon>
        <taxon>Embryophyta</taxon>
        <taxon>Tracheophyta</taxon>
        <taxon>Polypodiopsida</taxon>
        <taxon>Polypodiidae</taxon>
        <taxon>Polypodiales</taxon>
        <taxon>Pteridineae</taxon>
        <taxon>Pteridaceae</taxon>
        <taxon>Parkerioideae</taxon>
        <taxon>Ceratopteris</taxon>
    </lineage>
</organism>
<dbReference type="AlphaFoldDB" id="A0A8T2URX1"/>
<dbReference type="Pfam" id="PF00076">
    <property type="entry name" value="RRM_1"/>
    <property type="match status" value="1"/>
</dbReference>
<dbReference type="CDD" id="cd21546">
    <property type="entry name" value="SPOC_FPA-like"/>
    <property type="match status" value="1"/>
</dbReference>
<feature type="compositionally biased region" description="Basic and acidic residues" evidence="5">
    <location>
        <begin position="1"/>
        <end position="17"/>
    </location>
</feature>
<proteinExistence type="predicted"/>
<keyword evidence="3" id="KW-0539">Nucleus</keyword>
<keyword evidence="2 4" id="KW-0694">RNA-binding</keyword>
<evidence type="ECO:0000313" key="7">
    <source>
        <dbReference type="EMBL" id="KAH7437380.1"/>
    </source>
</evidence>
<dbReference type="GO" id="GO:0003723">
    <property type="term" value="F:RNA binding"/>
    <property type="evidence" value="ECO:0007669"/>
    <property type="project" value="UniProtKB-UniRule"/>
</dbReference>
<dbReference type="InterPro" id="IPR012677">
    <property type="entry name" value="Nucleotide-bd_a/b_plait_sf"/>
</dbReference>
<dbReference type="Proteomes" id="UP000825935">
    <property type="component" value="Chromosome 5"/>
</dbReference>
<evidence type="ECO:0000313" key="8">
    <source>
        <dbReference type="Proteomes" id="UP000825935"/>
    </source>
</evidence>
<sequence length="949" mass="104582">MDTDRGKDRDGDGEKSRRQPVSQRPSHDEAPPSQHLWVGNVSTFLTRTMLAEQFSRFGDIENIELFSKENYAFVTLKTVEDAIYAKKGLQGALLGGLAVRVEFARVEDIMKRYSSLNDMLLEKQNQSDDIFQEIGQKNIQKAVTSNGISRFQNVIAASSAKYGLQGKLFGDPLLDTGFSKSETVPVGHFHDNGGYPSPLREGIGKTSGVSNEGISMHQSALPINIGVGAHEYTSPSPQMEEIPLYNTHSSSFDSFIDHIDPMHKTSNYHWSPGHFFPTRSLTLATEKPYSPSQYMYTKGSGDLKYECLNKDEKWSLDHDYKTVRDQKRGRYEMEYPDHTSLMSMSSPLKTPEKIGPLDQDGEPKRQRLGNEQSLVSASNDSNYLKREGLSFIHEPWYDQKGNTDFLGSTSVVKEEGMGIFSGSEKNSEANTGLSTKVQGGALLSHHNASFAPQADKRLDEGLIRSTHVGISHHISLPSKDLFRWEGIIAKGGVKICRCRCLPATKEIDVTFPGILDCTARTSLDMLAQYITQMKDSSVVLFMPHGVSDVAPYQELMAFLSEKHRAAVCKLSMGSTLFLVPPSDFVEQFLNVPKSNNILGVVLRQQHQSQLSQASSGKNITSNLQETVDLKKEGDHKFDLLELSEISSVPPNHSLIDSSLNKPSLMQQNEYQLEMPKIDPGPNVAYENTSGISLKRDVIDSGRLLHGTHGSKPLLVEYQAYGNHQSAVIGNSPFQIPGVSGSEAPNIIPGIKVSPYQDLGLLKSPAFIAPSIHEQQPALNVNHGAVEGQKLTGSFAIHEQPWSTVSVPHSVTTQSDASIRDHSEQTLAYASDLSQKQSFSYDGQQQDVRSITSDFVSRMMVDNTMTGTLQHARTSASEGISQTPLSGIQPAALSQGQDAQGSESDQQQAFQTALAAMQDPDRSEEDKKKFRATVELAVALLQQLQQKTKQ</sequence>
<dbReference type="InterPro" id="IPR035979">
    <property type="entry name" value="RBD_domain_sf"/>
</dbReference>
<dbReference type="Gene3D" id="3.30.70.330">
    <property type="match status" value="1"/>
</dbReference>
<evidence type="ECO:0000256" key="5">
    <source>
        <dbReference type="SAM" id="MobiDB-lite"/>
    </source>
</evidence>
<name>A0A8T2URX1_CERRI</name>
<reference evidence="7" key="1">
    <citation type="submission" date="2021-08" db="EMBL/GenBank/DDBJ databases">
        <title>WGS assembly of Ceratopteris richardii.</title>
        <authorList>
            <person name="Marchant D.B."/>
            <person name="Chen G."/>
            <person name="Jenkins J."/>
            <person name="Shu S."/>
            <person name="Leebens-Mack J."/>
            <person name="Grimwood J."/>
            <person name="Schmutz J."/>
            <person name="Soltis P."/>
            <person name="Soltis D."/>
            <person name="Chen Z.-H."/>
        </authorList>
    </citation>
    <scope>NUCLEOTIDE SEQUENCE</scope>
    <source>
        <strain evidence="7">Whitten #5841</strain>
        <tissue evidence="7">Leaf</tissue>
    </source>
</reference>
<dbReference type="InterPro" id="IPR012921">
    <property type="entry name" value="SPOC_C"/>
</dbReference>
<dbReference type="InterPro" id="IPR000504">
    <property type="entry name" value="RRM_dom"/>
</dbReference>
<dbReference type="PANTHER" id="PTHR23189">
    <property type="entry name" value="RNA RECOGNITION MOTIF-CONTAINING"/>
    <property type="match status" value="1"/>
</dbReference>
<comment type="caution">
    <text evidence="7">The sequence shown here is derived from an EMBL/GenBank/DDBJ whole genome shotgun (WGS) entry which is preliminary data.</text>
</comment>
<dbReference type="SUPFAM" id="SSF54928">
    <property type="entry name" value="RNA-binding domain, RBD"/>
    <property type="match status" value="1"/>
</dbReference>
<keyword evidence="8" id="KW-1185">Reference proteome</keyword>
<dbReference type="OrthoDB" id="439808at2759"/>
<evidence type="ECO:0000256" key="2">
    <source>
        <dbReference type="ARBA" id="ARBA00022884"/>
    </source>
</evidence>
<dbReference type="CDD" id="cd00590">
    <property type="entry name" value="RRM_SF"/>
    <property type="match status" value="1"/>
</dbReference>
<feature type="region of interest" description="Disordered" evidence="5">
    <location>
        <begin position="1"/>
        <end position="34"/>
    </location>
</feature>
<dbReference type="SMART" id="SM00360">
    <property type="entry name" value="RRM"/>
    <property type="match status" value="1"/>
</dbReference>
<dbReference type="GO" id="GO:0005634">
    <property type="term" value="C:nucleus"/>
    <property type="evidence" value="ECO:0007669"/>
    <property type="project" value="UniProtKB-SubCell"/>
</dbReference>
<feature type="region of interest" description="Disordered" evidence="5">
    <location>
        <begin position="890"/>
        <end position="928"/>
    </location>
</feature>
<feature type="domain" description="RRM" evidence="6">
    <location>
        <begin position="34"/>
        <end position="106"/>
    </location>
</feature>
<feature type="compositionally biased region" description="Basic and acidic residues" evidence="5">
    <location>
        <begin position="918"/>
        <end position="927"/>
    </location>
</feature>
<dbReference type="PROSITE" id="PS50102">
    <property type="entry name" value="RRM"/>
    <property type="match status" value="1"/>
</dbReference>
<evidence type="ECO:0000256" key="4">
    <source>
        <dbReference type="PROSITE-ProRule" id="PRU00176"/>
    </source>
</evidence>
<feature type="compositionally biased region" description="Polar residues" evidence="5">
    <location>
        <begin position="890"/>
        <end position="910"/>
    </location>
</feature>
<dbReference type="OMA" id="CANAQIN"/>
<feature type="region of interest" description="Disordered" evidence="5">
    <location>
        <begin position="340"/>
        <end position="374"/>
    </location>
</feature>
<dbReference type="Pfam" id="PF07744">
    <property type="entry name" value="SPOC"/>
    <property type="match status" value="1"/>
</dbReference>
<evidence type="ECO:0000256" key="1">
    <source>
        <dbReference type="ARBA" id="ARBA00004123"/>
    </source>
</evidence>
<dbReference type="EMBL" id="CM035410">
    <property type="protein sequence ID" value="KAH7437380.1"/>
    <property type="molecule type" value="Genomic_DNA"/>
</dbReference>
<protein>
    <recommendedName>
        <fullName evidence="6">RRM domain-containing protein</fullName>
    </recommendedName>
</protein>
<evidence type="ECO:0000256" key="3">
    <source>
        <dbReference type="ARBA" id="ARBA00023242"/>
    </source>
</evidence>
<gene>
    <name evidence="7" type="ORF">KP509_05G068500</name>
</gene>